<reference evidence="2" key="1">
    <citation type="submission" date="2019-06" db="EMBL/GenBank/DDBJ databases">
        <title>Draft genome sequence of the griseofulvin-producing fungus Xylaria cubensis strain G536.</title>
        <authorList>
            <person name="Mead M.E."/>
            <person name="Raja H.A."/>
            <person name="Steenwyk J.L."/>
            <person name="Knowles S.L."/>
            <person name="Oberlies N.H."/>
            <person name="Rokas A."/>
        </authorList>
    </citation>
    <scope>NUCLEOTIDE SEQUENCE [LARGE SCALE GENOMIC DNA]</scope>
    <source>
        <strain evidence="2">G536</strain>
    </source>
</reference>
<dbReference type="SUPFAM" id="SSF53448">
    <property type="entry name" value="Nucleotide-diphospho-sugar transferases"/>
    <property type="match status" value="1"/>
</dbReference>
<evidence type="ECO:0000313" key="1">
    <source>
        <dbReference type="EMBL" id="TRX91149.1"/>
    </source>
</evidence>
<dbReference type="InterPro" id="IPR008441">
    <property type="entry name" value="AfumC-like_glycosyl_Trfase"/>
</dbReference>
<protein>
    <recommendedName>
        <fullName evidence="3">Capsule polysaccharide biosynthesis protein</fullName>
    </recommendedName>
</protein>
<comment type="caution">
    <text evidence="1">The sequence shown here is derived from an EMBL/GenBank/DDBJ whole genome shotgun (WGS) entry which is preliminary data.</text>
</comment>
<proteinExistence type="predicted"/>
<keyword evidence="2" id="KW-1185">Reference proteome</keyword>
<gene>
    <name evidence="1" type="ORF">FHL15_007937</name>
</gene>
<dbReference type="GO" id="GO:0016757">
    <property type="term" value="F:glycosyltransferase activity"/>
    <property type="evidence" value="ECO:0007669"/>
    <property type="project" value="InterPro"/>
</dbReference>
<dbReference type="Gene3D" id="3.90.550.20">
    <property type="match status" value="1"/>
</dbReference>
<dbReference type="AlphaFoldDB" id="A0A553HT66"/>
<evidence type="ECO:0008006" key="3">
    <source>
        <dbReference type="Google" id="ProtNLM"/>
    </source>
</evidence>
<dbReference type="EMBL" id="VFLP01000048">
    <property type="protein sequence ID" value="TRX91149.1"/>
    <property type="molecule type" value="Genomic_DNA"/>
</dbReference>
<dbReference type="InterPro" id="IPR029044">
    <property type="entry name" value="Nucleotide-diphossugar_trans"/>
</dbReference>
<dbReference type="Proteomes" id="UP000319160">
    <property type="component" value="Unassembled WGS sequence"/>
</dbReference>
<organism evidence="1 2">
    <name type="scientific">Xylaria flabelliformis</name>
    <dbReference type="NCBI Taxonomy" id="2512241"/>
    <lineage>
        <taxon>Eukaryota</taxon>
        <taxon>Fungi</taxon>
        <taxon>Dikarya</taxon>
        <taxon>Ascomycota</taxon>
        <taxon>Pezizomycotina</taxon>
        <taxon>Sordariomycetes</taxon>
        <taxon>Xylariomycetidae</taxon>
        <taxon>Xylariales</taxon>
        <taxon>Xylariaceae</taxon>
        <taxon>Xylaria</taxon>
    </lineage>
</organism>
<accession>A0A553HT66</accession>
<sequence>MSHDKKPTLTPALQYLPESKIDHRTDAEIEKLVDSYRPVKHEKNCWAFWHSGFKNMPRWCKRNVIGWVRRLGPAWDVRCIDIVDGSPNHALNFIGAEYLPECFLKKTMTGKTPAQHASDMVRLPLVYLVSRYAQSKKAGVWMDSATVLLRSFDDSFWNMLENPECPYEVFVINFHYRQHEGQILNGLIGARKGNPFIDRWRRVFLEIWKDRTECAGLRYHPLIRHLGLIDGANAERIGIGGPVGNSAHIMVDYLAQDYCFERVRLVVDKAENWNGPEYYRKHICFLHAEHEYWKYAALMPTEMHVKLMSLPFKPELTRESDRDIPPGQLPGAAALAAIPDDELDETRLQQAARDWLTNISSTCLAVKFSGGYWWPGSGWAMPLAVTWVLPDHEDDDIKPGTWAEWFRYASTHLQQTRKVPIYGTHLTGPDGDQSLVPEFLRAEAERVLHAGLLEPALESDGWEFIPPFETS</sequence>
<dbReference type="OrthoDB" id="409543at2759"/>
<evidence type="ECO:0000313" key="2">
    <source>
        <dbReference type="Proteomes" id="UP000319160"/>
    </source>
</evidence>
<name>A0A553HT66_9PEZI</name>
<dbReference type="Pfam" id="PF05704">
    <property type="entry name" value="Caps_synth"/>
    <property type="match status" value="1"/>
</dbReference>